<evidence type="ECO:0000313" key="15">
    <source>
        <dbReference type="EMBL" id="POY74057.1"/>
    </source>
</evidence>
<dbReference type="Pfam" id="PF01501">
    <property type="entry name" value="Glyco_transf_8"/>
    <property type="match status" value="1"/>
</dbReference>
<evidence type="ECO:0000256" key="5">
    <source>
        <dbReference type="ARBA" id="ARBA00022723"/>
    </source>
</evidence>
<feature type="compositionally biased region" description="Basic and acidic residues" evidence="14">
    <location>
        <begin position="629"/>
        <end position="641"/>
    </location>
</feature>
<feature type="region of interest" description="Disordered" evidence="14">
    <location>
        <begin position="497"/>
        <end position="748"/>
    </location>
</feature>
<dbReference type="STRING" id="741276.A0A2S5BBB4"/>
<reference evidence="15 16" key="1">
    <citation type="journal article" date="2018" name="Front. Microbiol.">
        <title>Prospects for Fungal Bioremediation of Acidic Radioactive Waste Sites: Characterization and Genome Sequence of Rhodotorula taiwanensis MD1149.</title>
        <authorList>
            <person name="Tkavc R."/>
            <person name="Matrosova V.Y."/>
            <person name="Grichenko O.E."/>
            <person name="Gostincar C."/>
            <person name="Volpe R.P."/>
            <person name="Klimenkova P."/>
            <person name="Gaidamakova E.K."/>
            <person name="Zhou C.E."/>
            <person name="Stewart B.J."/>
            <person name="Lyman M.G."/>
            <person name="Malfatti S.A."/>
            <person name="Rubinfeld B."/>
            <person name="Courtot M."/>
            <person name="Singh J."/>
            <person name="Dalgard C.L."/>
            <person name="Hamilton T."/>
            <person name="Frey K.G."/>
            <person name="Gunde-Cimerman N."/>
            <person name="Dugan L."/>
            <person name="Daly M.J."/>
        </authorList>
    </citation>
    <scope>NUCLEOTIDE SEQUENCE [LARGE SCALE GENOMIC DNA]</scope>
    <source>
        <strain evidence="15 16">MD1149</strain>
    </source>
</reference>
<feature type="compositionally biased region" description="Polar residues" evidence="14">
    <location>
        <begin position="721"/>
        <end position="734"/>
    </location>
</feature>
<dbReference type="AlphaFoldDB" id="A0A2S5BBB4"/>
<comment type="caution">
    <text evidence="15">The sequence shown here is derived from an EMBL/GenBank/DDBJ whole genome shotgun (WGS) entry which is preliminary data.</text>
</comment>
<comment type="catalytic activity">
    <reaction evidence="12">
        <text>L-tyrosyl-[glycogenin] + UDP-alpha-D-glucose = alpha-D-glucosyl-L-tyrosyl-[glycogenin] + UDP + H(+)</text>
        <dbReference type="Rhea" id="RHEA:23360"/>
        <dbReference type="Rhea" id="RHEA-COMP:14604"/>
        <dbReference type="Rhea" id="RHEA-COMP:14605"/>
        <dbReference type="ChEBI" id="CHEBI:15378"/>
        <dbReference type="ChEBI" id="CHEBI:46858"/>
        <dbReference type="ChEBI" id="CHEBI:58223"/>
        <dbReference type="ChEBI" id="CHEBI:58885"/>
        <dbReference type="ChEBI" id="CHEBI:140573"/>
        <dbReference type="EC" id="2.4.1.186"/>
    </reaction>
</comment>
<protein>
    <recommendedName>
        <fullName evidence="10">glycogenin glucosyltransferase</fullName>
        <ecNumber evidence="10">2.4.1.186</ecNumber>
    </recommendedName>
</protein>
<dbReference type="GO" id="GO:0046872">
    <property type="term" value="F:metal ion binding"/>
    <property type="evidence" value="ECO:0007669"/>
    <property type="project" value="UniProtKB-KW"/>
</dbReference>
<feature type="compositionally biased region" description="Low complexity" evidence="14">
    <location>
        <begin position="543"/>
        <end position="556"/>
    </location>
</feature>
<evidence type="ECO:0000256" key="1">
    <source>
        <dbReference type="ARBA" id="ARBA00001936"/>
    </source>
</evidence>
<keyword evidence="7" id="KW-0325">Glycoprotein</keyword>
<evidence type="ECO:0000256" key="2">
    <source>
        <dbReference type="ARBA" id="ARBA00004496"/>
    </source>
</evidence>
<accession>A0A2S5BBB4</accession>
<feature type="region of interest" description="Disordered" evidence="14">
    <location>
        <begin position="290"/>
        <end position="371"/>
    </location>
</feature>
<comment type="cofactor">
    <cofactor evidence="1">
        <name>Mn(2+)</name>
        <dbReference type="ChEBI" id="CHEBI:29035"/>
    </cofactor>
</comment>
<feature type="compositionally biased region" description="Polar residues" evidence="14">
    <location>
        <begin position="448"/>
        <end position="457"/>
    </location>
</feature>
<dbReference type="Gene3D" id="3.90.550.10">
    <property type="entry name" value="Spore Coat Polysaccharide Biosynthesis Protein SpsA, Chain A"/>
    <property type="match status" value="1"/>
</dbReference>
<feature type="compositionally biased region" description="Polar residues" evidence="14">
    <location>
        <begin position="696"/>
        <end position="710"/>
    </location>
</feature>
<name>A0A2S5BBB4_9BASI</name>
<dbReference type="EMBL" id="PJQD01000029">
    <property type="protein sequence ID" value="POY74057.1"/>
    <property type="molecule type" value="Genomic_DNA"/>
</dbReference>
<feature type="region of interest" description="Disordered" evidence="14">
    <location>
        <begin position="429"/>
        <end position="475"/>
    </location>
</feature>
<evidence type="ECO:0000256" key="6">
    <source>
        <dbReference type="ARBA" id="ARBA00023056"/>
    </source>
</evidence>
<dbReference type="OrthoDB" id="2014201at2759"/>
<evidence type="ECO:0000256" key="14">
    <source>
        <dbReference type="SAM" id="MobiDB-lite"/>
    </source>
</evidence>
<dbReference type="InterPro" id="IPR002495">
    <property type="entry name" value="Glyco_trans_8"/>
</dbReference>
<dbReference type="InterPro" id="IPR029044">
    <property type="entry name" value="Nucleotide-diphossugar_trans"/>
</dbReference>
<dbReference type="InterPro" id="IPR050587">
    <property type="entry name" value="GNT1/Glycosyltrans_8"/>
</dbReference>
<evidence type="ECO:0000256" key="13">
    <source>
        <dbReference type="ARBA" id="ARBA00057883"/>
    </source>
</evidence>
<feature type="compositionally biased region" description="Low complexity" evidence="14">
    <location>
        <begin position="334"/>
        <end position="343"/>
    </location>
</feature>
<evidence type="ECO:0000256" key="11">
    <source>
        <dbReference type="ARBA" id="ARBA00050886"/>
    </source>
</evidence>
<feature type="compositionally biased region" description="Polar residues" evidence="14">
    <location>
        <begin position="561"/>
        <end position="580"/>
    </location>
</feature>
<dbReference type="SUPFAM" id="SSF53448">
    <property type="entry name" value="Nucleotide-diphospho-sugar transferases"/>
    <property type="match status" value="1"/>
</dbReference>
<evidence type="ECO:0000313" key="16">
    <source>
        <dbReference type="Proteomes" id="UP000237144"/>
    </source>
</evidence>
<evidence type="ECO:0000256" key="10">
    <source>
        <dbReference type="ARBA" id="ARBA00038934"/>
    </source>
</evidence>
<evidence type="ECO:0000256" key="9">
    <source>
        <dbReference type="ARBA" id="ARBA00038162"/>
    </source>
</evidence>
<evidence type="ECO:0000256" key="3">
    <source>
        <dbReference type="ARBA" id="ARBA00022490"/>
    </source>
</evidence>
<feature type="compositionally biased region" description="Low complexity" evidence="14">
    <location>
        <begin position="300"/>
        <end position="311"/>
    </location>
</feature>
<evidence type="ECO:0000256" key="7">
    <source>
        <dbReference type="ARBA" id="ARBA00023180"/>
    </source>
</evidence>
<keyword evidence="5" id="KW-0479">Metal-binding</keyword>
<comment type="catalytic activity">
    <reaction evidence="11">
        <text>[1,4-alpha-D-glucosyl](n)-L-tyrosyl-[glycogenin] + UDP-alpha-D-glucose = [1,4-alpha-D-glucosyl](n+1)-L-tyrosyl-[glycogenin] + UDP + H(+)</text>
        <dbReference type="Rhea" id="RHEA:56560"/>
        <dbReference type="Rhea" id="RHEA-COMP:14606"/>
        <dbReference type="Rhea" id="RHEA-COMP:14607"/>
        <dbReference type="ChEBI" id="CHEBI:15378"/>
        <dbReference type="ChEBI" id="CHEBI:58223"/>
        <dbReference type="ChEBI" id="CHEBI:58885"/>
        <dbReference type="ChEBI" id="CHEBI:140574"/>
        <dbReference type="EC" id="2.4.1.186"/>
    </reaction>
</comment>
<comment type="function">
    <text evidence="13">Self-glucosylating initiator of glycogen synthesis. It catalyzes the formation of a short alpha (1,4)-glucosyl chain covalently attached via a glucose 1-O-tyrosyl linkage to internal tyrosine residues and these chains act as primers for the elongation reaction catalyzed by glycogen synthase.</text>
</comment>
<keyword evidence="3" id="KW-0963">Cytoplasm</keyword>
<dbReference type="GO" id="GO:0005737">
    <property type="term" value="C:cytoplasm"/>
    <property type="evidence" value="ECO:0007669"/>
    <property type="project" value="UniProtKB-SubCell"/>
</dbReference>
<dbReference type="PANTHER" id="PTHR11183">
    <property type="entry name" value="GLYCOGENIN SUBFAMILY MEMBER"/>
    <property type="match status" value="1"/>
</dbReference>
<dbReference type="FunFam" id="3.90.550.10:FF:000092">
    <property type="entry name" value="Glycogenin 2"/>
    <property type="match status" value="1"/>
</dbReference>
<feature type="compositionally biased region" description="Acidic residues" evidence="14">
    <location>
        <begin position="597"/>
        <end position="606"/>
    </location>
</feature>
<feature type="compositionally biased region" description="Low complexity" evidence="14">
    <location>
        <begin position="497"/>
        <end position="523"/>
    </location>
</feature>
<keyword evidence="16" id="KW-1185">Reference proteome</keyword>
<keyword evidence="6" id="KW-0320">Glycogen biosynthesis</keyword>
<keyword evidence="8" id="KW-0464">Manganese</keyword>
<dbReference type="GO" id="GO:0008466">
    <property type="term" value="F:glycogenin glucosyltransferase activity"/>
    <property type="evidence" value="ECO:0007669"/>
    <property type="project" value="UniProtKB-EC"/>
</dbReference>
<evidence type="ECO:0000256" key="12">
    <source>
        <dbReference type="ARBA" id="ARBA00052293"/>
    </source>
</evidence>
<comment type="similarity">
    <text evidence="9">Belongs to the glycosyltransferase 8 family. Glycogenin subfamily.</text>
</comment>
<proteinExistence type="inferred from homology"/>
<gene>
    <name evidence="15" type="ORF">BMF94_2869</name>
</gene>
<dbReference type="GO" id="GO:0005978">
    <property type="term" value="P:glycogen biosynthetic process"/>
    <property type="evidence" value="ECO:0007669"/>
    <property type="project" value="UniProtKB-KW"/>
</dbReference>
<dbReference type="EC" id="2.4.1.186" evidence="10"/>
<dbReference type="Proteomes" id="UP000237144">
    <property type="component" value="Unassembled WGS sequence"/>
</dbReference>
<comment type="subcellular location">
    <subcellularLocation>
        <location evidence="2">Cytoplasm</location>
    </subcellularLocation>
</comment>
<organism evidence="15 16">
    <name type="scientific">Rhodotorula taiwanensis</name>
    <dbReference type="NCBI Taxonomy" id="741276"/>
    <lineage>
        <taxon>Eukaryota</taxon>
        <taxon>Fungi</taxon>
        <taxon>Dikarya</taxon>
        <taxon>Basidiomycota</taxon>
        <taxon>Pucciniomycotina</taxon>
        <taxon>Microbotryomycetes</taxon>
        <taxon>Sporidiobolales</taxon>
        <taxon>Sporidiobolaceae</taxon>
        <taxon>Rhodotorula</taxon>
    </lineage>
</organism>
<feature type="compositionally biased region" description="Low complexity" evidence="14">
    <location>
        <begin position="429"/>
        <end position="439"/>
    </location>
</feature>
<dbReference type="CDD" id="cd02537">
    <property type="entry name" value="GT8_Glycogenin"/>
    <property type="match status" value="1"/>
</dbReference>
<evidence type="ECO:0000256" key="4">
    <source>
        <dbReference type="ARBA" id="ARBA00022679"/>
    </source>
</evidence>
<keyword evidence="4" id="KW-0808">Transferase</keyword>
<sequence length="831" mass="88680">MSEPGTHRYAVVTLVTSDAYLAGALVALNSLLDAEGAPASPTARRFATVCVATPATLGHATLQALDKAFDQVVGVEPILTKSWEELKLLGRQDLAATLTKLHVFRLTQFEKIVFLDADTLVLRPISSLFQVPHRFAAAPDVGWPDAFNSGVFVAEPSSETFEGLRDMMRQRGTWDGGDQGLLNDYFHDWHRLSFTYNVTPTAYYTYAPAYKRHGQDASVLHFIGADKPWNRGTRDVYVPNTASKDYYSLVQQWFDVFERHYGTVSTWDVARKVVAPPSYVRRAPVSLPKLAERTDSGAHLPVPTTPTLVLSPPSPNRAPSPPSGTSQLPPPIPIVGAAPIRRIPSPPQLTWDASRSSPPRDGPPQMREPVPYSTNVWDLESKRAQKQRFEPPAHYPPPPSETHDWYRDILQQKPDPTKVKAVFPWEETATTPSTPAAVPDRPPPMATRTFSDESTGSAAPGSFARTGAGSFTNAWDTVPGIKRYVEGLSKAGRIRKGSNAAGSAARGGSSSSGGNASSSASGGILAPRPLAGDRARQHRRRSSGASATGSSSVAFGFTPAGGQTSVSSPRPIGGSSSASRHPSAPFTKEGDASSRDGDDEEDEDADVSTATDGDATETDEARVSNAPSSERDSDEGIDKLPIKFRRSASHSEWVREASRDGGMGSTDESDDAATLRSVPASPGKVRKPEPRFVPTSPRQPRSPHLTTSPHLSLPSALTRPSLHSLTSVDASTLQRGPVSPRLAPVSPRLGVPVSPRLAAQALRNSTAARLTASGSGSGDGPPIVRATRVFRPETDTSNVKQQGLAALQRFVESMEASAAAGQPGVGPTPRG</sequence>
<evidence type="ECO:0000256" key="8">
    <source>
        <dbReference type="ARBA" id="ARBA00023211"/>
    </source>
</evidence>
<feature type="compositionally biased region" description="Pro residues" evidence="14">
    <location>
        <begin position="312"/>
        <end position="333"/>
    </location>
</feature>